<gene>
    <name evidence="2" type="ORF">G1H19_02920</name>
</gene>
<comment type="caution">
    <text evidence="2">The sequence shown here is derived from an EMBL/GenBank/DDBJ whole genome shotgun (WGS) entry which is preliminary data.</text>
</comment>
<evidence type="ECO:0000313" key="3">
    <source>
        <dbReference type="Proteomes" id="UP000470470"/>
    </source>
</evidence>
<dbReference type="AlphaFoldDB" id="A0A7K3W920"/>
<accession>A0A7K3W920</accession>
<reference evidence="2 3" key="1">
    <citation type="submission" date="2020-02" db="EMBL/GenBank/DDBJ databases">
        <title>The whole genome sequence of CPCC 205119.</title>
        <authorList>
            <person name="Jiang Z."/>
        </authorList>
    </citation>
    <scope>NUCLEOTIDE SEQUENCE [LARGE SCALE GENOMIC DNA]</scope>
    <source>
        <strain evidence="2 3">CPCC 205119</strain>
    </source>
</reference>
<dbReference type="RefSeq" id="WP_152730184.1">
    <property type="nucleotide sequence ID" value="NZ_JAABOZ010000005.1"/>
</dbReference>
<dbReference type="PROSITE" id="PS51257">
    <property type="entry name" value="PROKAR_LIPOPROTEIN"/>
    <property type="match status" value="1"/>
</dbReference>
<sequence>MTTTRTRLVLGPLAGALAVLSLTACTSSNVSCSGGSCTASLSGEDASAEILGQSLAFAGTTDGRAELRVGDQSVSCSQGESVQAGPLSITCTSVTDDGIEVTASLS</sequence>
<keyword evidence="3" id="KW-1185">Reference proteome</keyword>
<keyword evidence="1" id="KW-0732">Signal</keyword>
<protein>
    <submittedName>
        <fullName evidence="2">Uncharacterized protein</fullName>
    </submittedName>
</protein>
<evidence type="ECO:0000256" key="1">
    <source>
        <dbReference type="SAM" id="SignalP"/>
    </source>
</evidence>
<feature type="chain" id="PRO_5038482791" evidence="1">
    <location>
        <begin position="25"/>
        <end position="106"/>
    </location>
</feature>
<organism evidence="2 3">
    <name type="scientific">Goekera deserti</name>
    <dbReference type="NCBI Taxonomy" id="2497753"/>
    <lineage>
        <taxon>Bacteria</taxon>
        <taxon>Bacillati</taxon>
        <taxon>Actinomycetota</taxon>
        <taxon>Actinomycetes</taxon>
        <taxon>Geodermatophilales</taxon>
        <taxon>Geodermatophilaceae</taxon>
        <taxon>Goekera</taxon>
    </lineage>
</organism>
<evidence type="ECO:0000313" key="2">
    <source>
        <dbReference type="EMBL" id="NEL52968.1"/>
    </source>
</evidence>
<feature type="signal peptide" evidence="1">
    <location>
        <begin position="1"/>
        <end position="24"/>
    </location>
</feature>
<proteinExistence type="predicted"/>
<name>A0A7K3W920_9ACTN</name>
<dbReference type="EMBL" id="JAAGWK010000005">
    <property type="protein sequence ID" value="NEL52968.1"/>
    <property type="molecule type" value="Genomic_DNA"/>
</dbReference>
<dbReference type="Proteomes" id="UP000470470">
    <property type="component" value="Unassembled WGS sequence"/>
</dbReference>